<evidence type="ECO:0000313" key="3">
    <source>
        <dbReference type="Proteomes" id="UP001066276"/>
    </source>
</evidence>
<sequence>MYLRGTETHKKDLVRCIRRHCTACHQPETCAPQTTGSSVRLGLQPRFSAPILPILGICAAAVSPSHYGRLLYCPTQSSTTPKPAAITQEEESTTEITIRQSDPQGPATNLKEPGEEVNQYPTPPGSGCSVAVKLAAAAPEKENATASVAAGHISPLAFRHRL</sequence>
<keyword evidence="3" id="KW-1185">Reference proteome</keyword>
<name>A0AAV7NH59_PLEWA</name>
<gene>
    <name evidence="2" type="ORF">NDU88_003702</name>
</gene>
<reference evidence="2" key="1">
    <citation type="journal article" date="2022" name="bioRxiv">
        <title>Sequencing and chromosome-scale assembly of the giantPleurodeles waltlgenome.</title>
        <authorList>
            <person name="Brown T."/>
            <person name="Elewa A."/>
            <person name="Iarovenko S."/>
            <person name="Subramanian E."/>
            <person name="Araus A.J."/>
            <person name="Petzold A."/>
            <person name="Susuki M."/>
            <person name="Suzuki K.-i.T."/>
            <person name="Hayashi T."/>
            <person name="Toyoda A."/>
            <person name="Oliveira C."/>
            <person name="Osipova E."/>
            <person name="Leigh N.D."/>
            <person name="Simon A."/>
            <person name="Yun M.H."/>
        </authorList>
    </citation>
    <scope>NUCLEOTIDE SEQUENCE</scope>
    <source>
        <strain evidence="2">20211129_DDA</strain>
        <tissue evidence="2">Liver</tissue>
    </source>
</reference>
<evidence type="ECO:0000313" key="2">
    <source>
        <dbReference type="EMBL" id="KAJ1115478.1"/>
    </source>
</evidence>
<accession>A0AAV7NH59</accession>
<comment type="caution">
    <text evidence="2">The sequence shown here is derived from an EMBL/GenBank/DDBJ whole genome shotgun (WGS) entry which is preliminary data.</text>
</comment>
<dbReference type="AlphaFoldDB" id="A0AAV7NH59"/>
<organism evidence="2 3">
    <name type="scientific">Pleurodeles waltl</name>
    <name type="common">Iberian ribbed newt</name>
    <dbReference type="NCBI Taxonomy" id="8319"/>
    <lineage>
        <taxon>Eukaryota</taxon>
        <taxon>Metazoa</taxon>
        <taxon>Chordata</taxon>
        <taxon>Craniata</taxon>
        <taxon>Vertebrata</taxon>
        <taxon>Euteleostomi</taxon>
        <taxon>Amphibia</taxon>
        <taxon>Batrachia</taxon>
        <taxon>Caudata</taxon>
        <taxon>Salamandroidea</taxon>
        <taxon>Salamandridae</taxon>
        <taxon>Pleurodelinae</taxon>
        <taxon>Pleurodeles</taxon>
    </lineage>
</organism>
<proteinExistence type="predicted"/>
<evidence type="ECO:0000256" key="1">
    <source>
        <dbReference type="SAM" id="MobiDB-lite"/>
    </source>
</evidence>
<dbReference type="Proteomes" id="UP001066276">
    <property type="component" value="Chromosome 8"/>
</dbReference>
<feature type="region of interest" description="Disordered" evidence="1">
    <location>
        <begin position="78"/>
        <end position="122"/>
    </location>
</feature>
<protein>
    <submittedName>
        <fullName evidence="2">Uncharacterized protein</fullName>
    </submittedName>
</protein>
<dbReference type="EMBL" id="JANPWB010000012">
    <property type="protein sequence ID" value="KAJ1115478.1"/>
    <property type="molecule type" value="Genomic_DNA"/>
</dbReference>